<dbReference type="PANTHER" id="PTHR19241">
    <property type="entry name" value="ATP-BINDING CASSETTE TRANSPORTER"/>
    <property type="match status" value="1"/>
</dbReference>
<feature type="domain" description="ABC transporter" evidence="9">
    <location>
        <begin position="377"/>
        <end position="631"/>
    </location>
</feature>
<name>A0A6A6M4A9_HEVBR</name>
<dbReference type="EMBL" id="JAAGAX010000008">
    <property type="protein sequence ID" value="KAF2307338.1"/>
    <property type="molecule type" value="Genomic_DNA"/>
</dbReference>
<feature type="transmembrane region" description="Helical" evidence="8">
    <location>
        <begin position="812"/>
        <end position="834"/>
    </location>
</feature>
<dbReference type="GO" id="GO:0005524">
    <property type="term" value="F:ATP binding"/>
    <property type="evidence" value="ECO:0007669"/>
    <property type="project" value="UniProtKB-KW"/>
</dbReference>
<dbReference type="Proteomes" id="UP000467840">
    <property type="component" value="Chromosome 9"/>
</dbReference>
<dbReference type="GO" id="GO:0016887">
    <property type="term" value="F:ATP hydrolysis activity"/>
    <property type="evidence" value="ECO:0007669"/>
    <property type="project" value="InterPro"/>
</dbReference>
<comment type="caution">
    <text evidence="10">The sequence shown here is derived from an EMBL/GenBank/DDBJ whole genome shotgun (WGS) entry which is preliminary data.</text>
</comment>
<dbReference type="InterPro" id="IPR013525">
    <property type="entry name" value="ABC2_TM"/>
</dbReference>
<keyword evidence="4" id="KW-0547">Nucleotide-binding</keyword>
<dbReference type="Pfam" id="PF00005">
    <property type="entry name" value="ABC_tran"/>
    <property type="match status" value="2"/>
</dbReference>
<evidence type="ECO:0000313" key="11">
    <source>
        <dbReference type="Proteomes" id="UP000467840"/>
    </source>
</evidence>
<dbReference type="GO" id="GO:0005886">
    <property type="term" value="C:plasma membrane"/>
    <property type="evidence" value="ECO:0007669"/>
    <property type="project" value="UniProtKB-ARBA"/>
</dbReference>
<dbReference type="Pfam" id="PF01061">
    <property type="entry name" value="ABC2_membrane"/>
    <property type="match status" value="2"/>
</dbReference>
<keyword evidence="3 8" id="KW-0812">Transmembrane</keyword>
<evidence type="ECO:0000256" key="2">
    <source>
        <dbReference type="ARBA" id="ARBA00022448"/>
    </source>
</evidence>
<comment type="subcellular location">
    <subcellularLocation>
        <location evidence="1">Membrane</location>
        <topology evidence="1">Multi-pass membrane protein</topology>
    </subcellularLocation>
</comment>
<dbReference type="InterPro" id="IPR003439">
    <property type="entry name" value="ABC_transporter-like_ATP-bd"/>
</dbReference>
<keyword evidence="6 8" id="KW-1133">Transmembrane helix</keyword>
<feature type="transmembrane region" description="Helical" evidence="8">
    <location>
        <begin position="854"/>
        <end position="879"/>
    </location>
</feature>
<dbReference type="PROSITE" id="PS50893">
    <property type="entry name" value="ABC_TRANSPORTER_2"/>
    <property type="match status" value="2"/>
</dbReference>
<dbReference type="Gene3D" id="3.40.630.20">
    <property type="entry name" value="Peptidase C15, pyroglutamyl peptidase I-like"/>
    <property type="match status" value="1"/>
</dbReference>
<keyword evidence="7 8" id="KW-0472">Membrane</keyword>
<feature type="transmembrane region" description="Helical" evidence="8">
    <location>
        <begin position="1472"/>
        <end position="1492"/>
    </location>
</feature>
<evidence type="ECO:0000259" key="9">
    <source>
        <dbReference type="PROSITE" id="PS50893"/>
    </source>
</evidence>
<reference evidence="10 11" key="1">
    <citation type="journal article" date="2020" name="Mol. Plant">
        <title>The Chromosome-Based Rubber Tree Genome Provides New Insights into Spurge Genome Evolution and Rubber Biosynthesis.</title>
        <authorList>
            <person name="Liu J."/>
            <person name="Shi C."/>
            <person name="Shi C.C."/>
            <person name="Li W."/>
            <person name="Zhang Q.J."/>
            <person name="Zhang Y."/>
            <person name="Li K."/>
            <person name="Lu H.F."/>
            <person name="Shi C."/>
            <person name="Zhu S.T."/>
            <person name="Xiao Z.Y."/>
            <person name="Nan H."/>
            <person name="Yue Y."/>
            <person name="Zhu X.G."/>
            <person name="Wu Y."/>
            <person name="Hong X.N."/>
            <person name="Fan G.Y."/>
            <person name="Tong Y."/>
            <person name="Zhang D."/>
            <person name="Mao C.L."/>
            <person name="Liu Y.L."/>
            <person name="Hao S.J."/>
            <person name="Liu W.Q."/>
            <person name="Lv M.Q."/>
            <person name="Zhang H.B."/>
            <person name="Liu Y."/>
            <person name="Hu-Tang G.R."/>
            <person name="Wang J.P."/>
            <person name="Wang J.H."/>
            <person name="Sun Y.H."/>
            <person name="Ni S.B."/>
            <person name="Chen W.B."/>
            <person name="Zhang X.C."/>
            <person name="Jiao Y.N."/>
            <person name="Eichler E.E."/>
            <person name="Li G.H."/>
            <person name="Liu X."/>
            <person name="Gao L.Z."/>
        </authorList>
    </citation>
    <scope>NUCLEOTIDE SEQUENCE [LARGE SCALE GENOMIC DNA]</scope>
    <source>
        <strain evidence="11">cv. GT1</strain>
        <tissue evidence="10">Leaf</tissue>
    </source>
</reference>
<keyword evidence="2" id="KW-0813">Transport</keyword>
<feature type="transmembrane region" description="Helical" evidence="8">
    <location>
        <begin position="924"/>
        <end position="942"/>
    </location>
</feature>
<evidence type="ECO:0000256" key="5">
    <source>
        <dbReference type="ARBA" id="ARBA00022840"/>
    </source>
</evidence>
<feature type="transmembrane region" description="Helical" evidence="8">
    <location>
        <begin position="1015"/>
        <end position="1036"/>
    </location>
</feature>
<dbReference type="InterPro" id="IPR027417">
    <property type="entry name" value="P-loop_NTPase"/>
</dbReference>
<feature type="domain" description="ABC transporter" evidence="9">
    <location>
        <begin position="1130"/>
        <end position="1377"/>
    </location>
</feature>
<feature type="transmembrane region" description="Helical" evidence="8">
    <location>
        <begin position="1504"/>
        <end position="1523"/>
    </location>
</feature>
<accession>A0A6A6M4A9</accession>
<dbReference type="Gene3D" id="3.40.50.300">
    <property type="entry name" value="P-loop containing nucleotide triphosphate hydrolases"/>
    <property type="match status" value="2"/>
</dbReference>
<evidence type="ECO:0000313" key="10">
    <source>
        <dbReference type="EMBL" id="KAF2307338.1"/>
    </source>
</evidence>
<feature type="transmembrane region" description="Helical" evidence="8">
    <location>
        <begin position="891"/>
        <end position="912"/>
    </location>
</feature>
<evidence type="ECO:0000256" key="4">
    <source>
        <dbReference type="ARBA" id="ARBA00022741"/>
    </source>
</evidence>
<protein>
    <recommendedName>
        <fullName evidence="9">ABC transporter domain-containing protein</fullName>
    </recommendedName>
</protein>
<feature type="transmembrane region" description="Helical" evidence="8">
    <location>
        <begin position="1614"/>
        <end position="1636"/>
    </location>
</feature>
<evidence type="ECO:0000256" key="6">
    <source>
        <dbReference type="ARBA" id="ARBA00022989"/>
    </source>
</evidence>
<evidence type="ECO:0000256" key="3">
    <source>
        <dbReference type="ARBA" id="ARBA00022692"/>
    </source>
</evidence>
<dbReference type="SMART" id="SM00382">
    <property type="entry name" value="AAA"/>
    <property type="match status" value="2"/>
</dbReference>
<feature type="transmembrane region" description="Helical" evidence="8">
    <location>
        <begin position="1587"/>
        <end position="1607"/>
    </location>
</feature>
<dbReference type="SUPFAM" id="SSF52540">
    <property type="entry name" value="P-loop containing nucleoside triphosphate hydrolases"/>
    <property type="match status" value="2"/>
</dbReference>
<sequence length="1733" mass="193838">MYYSLTVKPQLRAQIFRALGQSGIGLVTEESEKGTDKMKLTSTSIQQSLDFSFRFHAITFNLNTEVRMGSEGPPAVTIHVTGFKKFHGVSENPTETIVSNLNEYMKKKGLPKGLILGSCSVLETAGQGAVIPLYQTFQSAINTKDSESSTSGRIVWLHFGVNSGAARFAIEHQAVNEATFRCPDEMGWKPQKVPIILSDGGISRVRETTLPVDDITKALVKKGYDVTTSDDAGRQHYTNDPIDTHSMPTVFSGGASAEIRYEIEKASPERARNFALRMYESMKKHGLREEAEKAIGREEIKEEGGEVGRKSEELLGMEYLLKDGFVSYLRDMAKITPPIPQQVVRFSSIKYSRKFEISDNGYETFGNKVVGCIFGPLRTLLREKNSIWLQVLKGVDGYIMPGSMTLLLGPPGSGKSTLLEVLAGRVKMTKDLIMEGMVMYNYKHASEVRLSRLIAYISGQLNKHIPLLSVRETLEFARDCTQGLRPENFTPQMRKFFAHALVEGQDPFLEYILEILNLKEIQHKLTGDAISDTDRQRLTTAELALGTYSVMLYDQPFSGSDLPATYSLVDTIRTISRIQQSSAIMSLTQLSQDIFDLFDRIILLSDGHVLFQGPRQDAVPYFAKLGYTKPSHIESNEFLEDIAAGNGSQYMAPGATPCTLDELVECYRASDHYKDVTRIIDRDDVKHTYWVESEPGLGLSLKTPSKIGGCQALKKSRTLGGIESSGRVEVGDVVTAISMNKEEMQYLSVGTQKIQHQRASQVYSMLKQARGNIRLQVERYKNEAIVLGTFTGTLFYKLGGQYDQQKMNSVRALGFVSTMSIMLINLVQLPLYMLQRPIFYKHRAQRFFRGSSYIVAHCIVNLPQTLVEALAYTVCVYFLAGLSFSGNGAPLFAYMVLLCLVAYFGSSVFFLLSSISSIPEVGNALAGLVVSIFLLFSGFVIYPSNIPIYWKWLMYVNPIHWANVSFCWFQFSKSYVDPCSIYLGQLPFCDQFPTMTVGKAYLKFYELSEYARRPWLPYVIILGWTVIANFLALLGLKNIEFAEMSQSLPYLRKTPMISNYREDAENESRSYNSYSENLGHSDASRFSSSKNSWMDYGKMKQNGGMERWVEEFHVDLERNGLDLPLQPVTLLFENVSFTRYNEETKENVAVFSNITGYAKPQHMVAILGGTRTSKATLLKCLAGRAASMANLSGNIQVNGSRTGAAFSRLIGYVEKLDAHQPYLSIRESLQFSAALRLGQAVNTLGCRIHVELVLNQLGLLPYSNQLVGSLRDATGKTFEIAKKITIAVELAANPSILFLEEPLSGLDTAGTLNILNILSRLSKSGRIIIASLTHPNTRTLSSFDLALILTHKGHQAYFGPVGGNCTVLLEYFKSIPKAPHYSKRQSPVSYVMGTLGLGIQKRETPSLNYAEIYAASSLQEANYNEVCNVRKMMKGKTARDLTSTYPAPYSWQALLVLQRTQRFLWRNVQYTYGRLTGCIMIGLLMGSLYYQIEYKDIYGVTSRTLYIYMQVILIGVISANNIIPQIGTDRLVYFREKRAGMYLPIFYPVSWAVGEIPYFFIATLAVVGIGNGMAGIGTGSIAEFLKYWLVLFIFTLCVTYFGMMITFLAPPPTLAAFAVSIVTSMWVSASGVVVVLSDIRFYRWMYWSNPFQFALNVMTSISFYCNTKECASNCSCPKLPDDSYVWDRVASIRSLNQERGNTDILILSAMCLLFASLAFIFFIVLKHNSPPQS</sequence>
<dbReference type="FunFam" id="3.40.630.20:FF:000003">
    <property type="entry name" value="Pyrrolidone-carboxylate peptidase isoform A"/>
    <property type="match status" value="1"/>
</dbReference>
<proteinExistence type="predicted"/>
<keyword evidence="5" id="KW-0067">ATP-binding</keyword>
<organism evidence="10 11">
    <name type="scientific">Hevea brasiliensis</name>
    <name type="common">Para rubber tree</name>
    <name type="synonym">Siphonia brasiliensis</name>
    <dbReference type="NCBI Taxonomy" id="3981"/>
    <lineage>
        <taxon>Eukaryota</taxon>
        <taxon>Viridiplantae</taxon>
        <taxon>Streptophyta</taxon>
        <taxon>Embryophyta</taxon>
        <taxon>Tracheophyta</taxon>
        <taxon>Spermatophyta</taxon>
        <taxon>Magnoliopsida</taxon>
        <taxon>eudicotyledons</taxon>
        <taxon>Gunneridae</taxon>
        <taxon>Pentapetalae</taxon>
        <taxon>rosids</taxon>
        <taxon>fabids</taxon>
        <taxon>Malpighiales</taxon>
        <taxon>Euphorbiaceae</taxon>
        <taxon>Crotonoideae</taxon>
        <taxon>Micrandreae</taxon>
        <taxon>Hevea</taxon>
    </lineage>
</organism>
<evidence type="ECO:0000256" key="1">
    <source>
        <dbReference type="ARBA" id="ARBA00004141"/>
    </source>
</evidence>
<evidence type="ECO:0000256" key="8">
    <source>
        <dbReference type="SAM" id="Phobius"/>
    </source>
</evidence>
<keyword evidence="11" id="KW-1185">Reference proteome</keyword>
<evidence type="ECO:0000256" key="7">
    <source>
        <dbReference type="ARBA" id="ARBA00023136"/>
    </source>
</evidence>
<dbReference type="InterPro" id="IPR003593">
    <property type="entry name" value="AAA+_ATPase"/>
</dbReference>
<dbReference type="SUPFAM" id="SSF53182">
    <property type="entry name" value="Pyrrolidone carboxyl peptidase (pyroglutamate aminopeptidase)"/>
    <property type="match status" value="1"/>
</dbReference>
<dbReference type="GO" id="GO:0140359">
    <property type="term" value="F:ABC-type transporter activity"/>
    <property type="evidence" value="ECO:0007669"/>
    <property type="project" value="InterPro"/>
</dbReference>
<feature type="transmembrane region" description="Helical" evidence="8">
    <location>
        <begin position="1704"/>
        <end position="1725"/>
    </location>
</feature>
<dbReference type="InterPro" id="IPR036440">
    <property type="entry name" value="Peptidase_C15-like_sf"/>
</dbReference>
<gene>
    <name evidence="10" type="ORF">GH714_026448</name>
</gene>